<name>A0A2T0V1Q4_9GAMM</name>
<organism evidence="4 5">
    <name type="scientific">Vreelandella songnenensis</name>
    <dbReference type="NCBI Taxonomy" id="1176243"/>
    <lineage>
        <taxon>Bacteria</taxon>
        <taxon>Pseudomonadati</taxon>
        <taxon>Pseudomonadota</taxon>
        <taxon>Gammaproteobacteria</taxon>
        <taxon>Oceanospirillales</taxon>
        <taxon>Halomonadaceae</taxon>
        <taxon>Vreelandella</taxon>
    </lineage>
</organism>
<dbReference type="OrthoDB" id="9803968at2"/>
<dbReference type="AlphaFoldDB" id="A0A2T0V1Q4"/>
<evidence type="ECO:0000313" key="4">
    <source>
        <dbReference type="EMBL" id="PRY64115.1"/>
    </source>
</evidence>
<dbReference type="GO" id="GO:0031956">
    <property type="term" value="F:medium-chain fatty acid-CoA ligase activity"/>
    <property type="evidence" value="ECO:0007669"/>
    <property type="project" value="TreeGrafter"/>
</dbReference>
<dbReference type="NCBIfam" id="NF005702">
    <property type="entry name" value="PRK07514.1"/>
    <property type="match status" value="1"/>
</dbReference>
<comment type="similarity">
    <text evidence="1">Belongs to the ATP-dependent AMP-binding enzyme family.</text>
</comment>
<proteinExistence type="inferred from homology"/>
<dbReference type="InterPro" id="IPR045851">
    <property type="entry name" value="AMP-bd_C_sf"/>
</dbReference>
<dbReference type="EMBL" id="PVTK01000006">
    <property type="protein sequence ID" value="PRY64115.1"/>
    <property type="molecule type" value="Genomic_DNA"/>
</dbReference>
<feature type="domain" description="AMP-dependent synthetase/ligase" evidence="2">
    <location>
        <begin position="13"/>
        <end position="364"/>
    </location>
</feature>
<dbReference type="InterPro" id="IPR025110">
    <property type="entry name" value="AMP-bd_C"/>
</dbReference>
<protein>
    <submittedName>
        <fullName evidence="4">Malonyl-CoA/methylmalonyl-CoA synthetase</fullName>
    </submittedName>
</protein>
<dbReference type="Pfam" id="PF00501">
    <property type="entry name" value="AMP-binding"/>
    <property type="match status" value="1"/>
</dbReference>
<evidence type="ECO:0000313" key="5">
    <source>
        <dbReference type="Proteomes" id="UP000237647"/>
    </source>
</evidence>
<dbReference type="Proteomes" id="UP000237647">
    <property type="component" value="Unassembled WGS sequence"/>
</dbReference>
<gene>
    <name evidence="4" type="ORF">B0H98_10626</name>
</gene>
<dbReference type="SUPFAM" id="SSF56801">
    <property type="entry name" value="Acetyl-CoA synthetase-like"/>
    <property type="match status" value="1"/>
</dbReference>
<evidence type="ECO:0000256" key="1">
    <source>
        <dbReference type="ARBA" id="ARBA00006432"/>
    </source>
</evidence>
<dbReference type="PANTHER" id="PTHR43201:SF8">
    <property type="entry name" value="ACYL-COA SYNTHETASE FAMILY MEMBER 3"/>
    <property type="match status" value="1"/>
</dbReference>
<dbReference type="PROSITE" id="PS00455">
    <property type="entry name" value="AMP_BINDING"/>
    <property type="match status" value="1"/>
</dbReference>
<dbReference type="InterPro" id="IPR042099">
    <property type="entry name" value="ANL_N_sf"/>
</dbReference>
<dbReference type="Gene3D" id="3.30.300.30">
    <property type="match status" value="1"/>
</dbReference>
<dbReference type="CDD" id="cd05941">
    <property type="entry name" value="MCS"/>
    <property type="match status" value="1"/>
</dbReference>
<comment type="caution">
    <text evidence="4">The sequence shown here is derived from an EMBL/GenBank/DDBJ whole genome shotgun (WGS) entry which is preliminary data.</text>
</comment>
<dbReference type="Pfam" id="PF13193">
    <property type="entry name" value="AMP-binding_C"/>
    <property type="match status" value="1"/>
</dbReference>
<dbReference type="InterPro" id="IPR020845">
    <property type="entry name" value="AMP-binding_CS"/>
</dbReference>
<evidence type="ECO:0000259" key="3">
    <source>
        <dbReference type="Pfam" id="PF13193"/>
    </source>
</evidence>
<keyword evidence="5" id="KW-1185">Reference proteome</keyword>
<evidence type="ECO:0000259" key="2">
    <source>
        <dbReference type="Pfam" id="PF00501"/>
    </source>
</evidence>
<dbReference type="RefSeq" id="WP_106375093.1">
    <property type="nucleotide sequence ID" value="NZ_PVTK01000006.1"/>
</dbReference>
<dbReference type="PANTHER" id="PTHR43201">
    <property type="entry name" value="ACYL-COA SYNTHETASE"/>
    <property type="match status" value="1"/>
</dbReference>
<dbReference type="Gene3D" id="3.40.50.12780">
    <property type="entry name" value="N-terminal domain of ligase-like"/>
    <property type="match status" value="1"/>
</dbReference>
<dbReference type="GO" id="GO:0006631">
    <property type="term" value="P:fatty acid metabolic process"/>
    <property type="evidence" value="ECO:0007669"/>
    <property type="project" value="TreeGrafter"/>
</dbReference>
<feature type="domain" description="AMP-binding enzyme C-terminal" evidence="3">
    <location>
        <begin position="415"/>
        <end position="490"/>
    </location>
</feature>
<reference evidence="4 5" key="1">
    <citation type="submission" date="2018-03" db="EMBL/GenBank/DDBJ databases">
        <title>Genomic Encyclopedia of Type Strains, Phase III (KMG-III): the genomes of soil and plant-associated and newly described type strains.</title>
        <authorList>
            <person name="Whitman W."/>
        </authorList>
    </citation>
    <scope>NUCLEOTIDE SEQUENCE [LARGE SCALE GENOMIC DNA]</scope>
    <source>
        <strain evidence="4 5">CGMCC 1.12152</strain>
    </source>
</reference>
<dbReference type="InterPro" id="IPR000873">
    <property type="entry name" value="AMP-dep_synth/lig_dom"/>
</dbReference>
<sequence length="513" mass="56279">MNHNLYLTFYPHFERQPNKVLMDTLDGKRYRYGDVLATSRQLASVLLELGVSPGDRVAVQVDKSPEIVMLYLACLQVGAVYLPLNTAYTDSEIRYFLQDAEPHLFVCRPGVFEEAKANAAATSVAHVESLGTNADGSLMDKAAKAPENESVCEVGEDDLAAILYTSGTTGRSKGAMLSHKNLASNSQALSEAWHYTDQDHLIHALPIFHTHGLFVACNITLINGASMTFLPKLDVDELLDLVPHASVLMGVPTFYTRLLDSKRLNRDVVANMRLFISGSAPLLAETHEAFEERTGHAILERYGMTETNMNTSNPYDGKRRPGTVGMPLPGVEVRIADRESGKALAQGETGMVEMRGPNVFQGYWRMPEKTQAEFREDGFFITGDLGLIDEHGYLNIVGRDKDLVISGGYNVYPKEVEQLIDELPGVAESAVIGVPHGDLGEGVVAVVVPDAAQSVSEAQVLDALKDQLARYKQPKRVFFTEALPRNVMGKVQKNQLRSTYTDTFAREGTAANA</sequence>
<accession>A0A2T0V1Q4</accession>